<dbReference type="InterPro" id="IPR001810">
    <property type="entry name" value="F-box_dom"/>
</dbReference>
<accession>A0ABR2NYD6</accession>
<feature type="compositionally biased region" description="Polar residues" evidence="1">
    <location>
        <begin position="21"/>
        <end position="32"/>
    </location>
</feature>
<dbReference type="InterPro" id="IPR036047">
    <property type="entry name" value="F-box-like_dom_sf"/>
</dbReference>
<dbReference type="InterPro" id="IPR053772">
    <property type="entry name" value="At1g61320/At1g61330-like"/>
</dbReference>
<dbReference type="InterPro" id="IPR032675">
    <property type="entry name" value="LRR_dom_sf"/>
</dbReference>
<dbReference type="SUPFAM" id="SSF52047">
    <property type="entry name" value="RNI-like"/>
    <property type="match status" value="1"/>
</dbReference>
<comment type="caution">
    <text evidence="3">The sequence shown here is derived from an EMBL/GenBank/DDBJ whole genome shotgun (WGS) entry which is preliminary data.</text>
</comment>
<evidence type="ECO:0000259" key="2">
    <source>
        <dbReference type="PROSITE" id="PS50181"/>
    </source>
</evidence>
<keyword evidence="4" id="KW-1185">Reference proteome</keyword>
<dbReference type="Proteomes" id="UP001396334">
    <property type="component" value="Unassembled WGS sequence"/>
</dbReference>
<evidence type="ECO:0000256" key="1">
    <source>
        <dbReference type="SAM" id="MobiDB-lite"/>
    </source>
</evidence>
<dbReference type="EMBL" id="JBBPBN010000090">
    <property type="protein sequence ID" value="KAK8981208.1"/>
    <property type="molecule type" value="Genomic_DNA"/>
</dbReference>
<feature type="domain" description="F-box" evidence="2">
    <location>
        <begin position="160"/>
        <end position="196"/>
    </location>
</feature>
<dbReference type="Pfam" id="PF00646">
    <property type="entry name" value="F-box"/>
    <property type="match status" value="1"/>
</dbReference>
<dbReference type="PANTHER" id="PTHR34145">
    <property type="entry name" value="OS02G0105600 PROTEIN"/>
    <property type="match status" value="1"/>
</dbReference>
<dbReference type="Gene3D" id="3.80.10.10">
    <property type="entry name" value="Ribonuclease Inhibitor"/>
    <property type="match status" value="1"/>
</dbReference>
<name>A0ABR2NYD6_9ROSI</name>
<organism evidence="3 4">
    <name type="scientific">Hibiscus sabdariffa</name>
    <name type="common">roselle</name>
    <dbReference type="NCBI Taxonomy" id="183260"/>
    <lineage>
        <taxon>Eukaryota</taxon>
        <taxon>Viridiplantae</taxon>
        <taxon>Streptophyta</taxon>
        <taxon>Embryophyta</taxon>
        <taxon>Tracheophyta</taxon>
        <taxon>Spermatophyta</taxon>
        <taxon>Magnoliopsida</taxon>
        <taxon>eudicotyledons</taxon>
        <taxon>Gunneridae</taxon>
        <taxon>Pentapetalae</taxon>
        <taxon>rosids</taxon>
        <taxon>malvids</taxon>
        <taxon>Malvales</taxon>
        <taxon>Malvaceae</taxon>
        <taxon>Malvoideae</taxon>
        <taxon>Hibiscus</taxon>
    </lineage>
</organism>
<dbReference type="InterPro" id="IPR055357">
    <property type="entry name" value="LRR_At1g61320_AtMIF1"/>
</dbReference>
<protein>
    <recommendedName>
        <fullName evidence="2">F-box domain-containing protein</fullName>
    </recommendedName>
</protein>
<dbReference type="Pfam" id="PF23622">
    <property type="entry name" value="LRR_At1g61320_AtMIF1"/>
    <property type="match status" value="1"/>
</dbReference>
<sequence length="457" mass="51905">MFASNIVPRRASSDAWDAGGRQSTGMTGITRRTAQDEESEALLGQFFHEFLISGKVDGSLEKLKSSGAFERGGETNVFVRTSKSIVDTLAKHWTTTRGAEIVAMDLSMAAIKYCFHCQTFPGVNPLGRAAKIVLPSTIERMPKKKFRKYLYNSEHDGNSIDRLSGLPQDLLVRILCLLSLKEALRTCVLSRKWRDLCQFFSGSLNFDASKTLKSDPKKLLKERDGYVESINRFFSSHKAGTIDELRVCFDLTQQHKRYIDRWIEIALVKKCERLELDFEPCRLNHRRDSENYRLGHKFSSSSETRFLTGLCLKHVNVSGRILESFLSNCPLLETLHVSHSEELTHISVCGSSLRLKLKHLHVSFCKCIKSIEVCAPNLVTFEYRGEENMTVHIDLKYVPHLCDVSYAGQWDFPRVNDRSKSIPSCLATSQLVNLSISIPYTPRSTRQSNQNFQTFDA</sequence>
<dbReference type="PROSITE" id="PS50181">
    <property type="entry name" value="FBOX"/>
    <property type="match status" value="1"/>
</dbReference>
<evidence type="ECO:0000313" key="4">
    <source>
        <dbReference type="Proteomes" id="UP001396334"/>
    </source>
</evidence>
<proteinExistence type="predicted"/>
<evidence type="ECO:0000313" key="3">
    <source>
        <dbReference type="EMBL" id="KAK8981208.1"/>
    </source>
</evidence>
<feature type="region of interest" description="Disordered" evidence="1">
    <location>
        <begin position="1"/>
        <end position="33"/>
    </location>
</feature>
<gene>
    <name evidence="3" type="ORF">V6N11_059888</name>
</gene>
<dbReference type="Gene3D" id="1.20.1280.50">
    <property type="match status" value="1"/>
</dbReference>
<dbReference type="SUPFAM" id="SSF81383">
    <property type="entry name" value="F-box domain"/>
    <property type="match status" value="1"/>
</dbReference>
<dbReference type="PANTHER" id="PTHR34145:SF68">
    <property type="entry name" value="FBD DOMAIN-CONTAINING PROTEIN"/>
    <property type="match status" value="1"/>
</dbReference>
<reference evidence="3 4" key="1">
    <citation type="journal article" date="2024" name="G3 (Bethesda)">
        <title>Genome assembly of Hibiscus sabdariffa L. provides insights into metabolisms of medicinal natural products.</title>
        <authorList>
            <person name="Kim T."/>
        </authorList>
    </citation>
    <scope>NUCLEOTIDE SEQUENCE [LARGE SCALE GENOMIC DNA]</scope>
    <source>
        <strain evidence="3">TK-2024</strain>
        <tissue evidence="3">Old leaves</tissue>
    </source>
</reference>